<evidence type="ECO:0000256" key="4">
    <source>
        <dbReference type="RuleBase" id="RU365069"/>
    </source>
</evidence>
<dbReference type="PANTHER" id="PTHR13043">
    <property type="entry name" value="EXOCYST COMPLEX COMPONENT SEC5"/>
    <property type="match status" value="1"/>
</dbReference>
<dbReference type="GO" id="GO:0006893">
    <property type="term" value="P:Golgi to plasma membrane transport"/>
    <property type="evidence" value="ECO:0007669"/>
    <property type="project" value="UniProtKB-UniRule"/>
</dbReference>
<keyword evidence="2 4" id="KW-0813">Transport</keyword>
<feature type="region of interest" description="Disordered" evidence="5">
    <location>
        <begin position="543"/>
        <end position="573"/>
    </location>
</feature>
<evidence type="ECO:0000313" key="8">
    <source>
        <dbReference type="Proteomes" id="UP001375240"/>
    </source>
</evidence>
<comment type="subunit">
    <text evidence="4">Component of the exocyst complex.</text>
</comment>
<dbReference type="Pfam" id="PF15469">
    <property type="entry name" value="Sec5"/>
    <property type="match status" value="1"/>
</dbReference>
<comment type="similarity">
    <text evidence="1 4">Belongs to the SEC5 family.</text>
</comment>
<comment type="function">
    <text evidence="4">Component of the exocyst complex involved in the docking of exocytic vesicles with fusion sites on the plasma membrane.</text>
</comment>
<keyword evidence="8" id="KW-1185">Reference proteome</keyword>
<reference evidence="7 8" key="1">
    <citation type="submission" date="2019-10" db="EMBL/GenBank/DDBJ databases">
        <authorList>
            <person name="Palmer J.M."/>
        </authorList>
    </citation>
    <scope>NUCLEOTIDE SEQUENCE [LARGE SCALE GENOMIC DNA]</scope>
    <source>
        <strain evidence="7 8">TWF696</strain>
    </source>
</reference>
<evidence type="ECO:0000259" key="6">
    <source>
        <dbReference type="Pfam" id="PF15469"/>
    </source>
</evidence>
<organism evidence="7 8">
    <name type="scientific">Orbilia brochopaga</name>
    <dbReference type="NCBI Taxonomy" id="3140254"/>
    <lineage>
        <taxon>Eukaryota</taxon>
        <taxon>Fungi</taxon>
        <taxon>Dikarya</taxon>
        <taxon>Ascomycota</taxon>
        <taxon>Pezizomycotina</taxon>
        <taxon>Orbiliomycetes</taxon>
        <taxon>Orbiliales</taxon>
        <taxon>Orbiliaceae</taxon>
        <taxon>Orbilia</taxon>
    </lineage>
</organism>
<feature type="region of interest" description="Disordered" evidence="5">
    <location>
        <begin position="1009"/>
        <end position="1029"/>
    </location>
</feature>
<feature type="domain" description="Exocyst complex component EXOC2/Sec5 N-terminal" evidence="6">
    <location>
        <begin position="110"/>
        <end position="1004"/>
    </location>
</feature>
<dbReference type="GO" id="GO:0000145">
    <property type="term" value="C:exocyst"/>
    <property type="evidence" value="ECO:0007669"/>
    <property type="project" value="UniProtKB-UniRule"/>
</dbReference>
<feature type="compositionally biased region" description="Basic and acidic residues" evidence="5">
    <location>
        <begin position="1009"/>
        <end position="1019"/>
    </location>
</feature>
<evidence type="ECO:0000256" key="2">
    <source>
        <dbReference type="ARBA" id="ARBA00022448"/>
    </source>
</evidence>
<feature type="compositionally biased region" description="Low complexity" evidence="5">
    <location>
        <begin position="544"/>
        <end position="559"/>
    </location>
</feature>
<keyword evidence="3 4" id="KW-0268">Exocytosis</keyword>
<feature type="region of interest" description="Disordered" evidence="5">
    <location>
        <begin position="20"/>
        <end position="74"/>
    </location>
</feature>
<sequence length="1029" mass="114239">MAPTSNQTLLKHYHMNELFPTEWDEQDNDTDGARTPPTNRSRSASPSDGKSLHRSPARSTGTNGKPASGHHIRVGSGRYSILSDGGIRKISGSGGLSVPGGENNTLLDEPDPLGRSDSVVRMLRDNEIGNVENNMRLRNKYLISSKTFSPGDFLRDVHMYSGISDLQHGLEHLSNSINQKSSALKLLVSNNFERFVLAKSTIDSVYKEMRAGSTNIGDDGTEEQSFRLVKEDEWGVKSIRGPLNEVQAQAAVLFGPVMENQGREEKLRFLLRSIDRFREVFDMSGIIVDAIKRKDYDTLKEEYFKARSTIESARATLIPGRQPTELDIHRIIIAERMWAEVEEVIKDYKRETYRRLMETSQDDNFLDLIAILLELGADENPIWVWLISRYDYLKGKITTNFERSRMEIEALRRRVAAAPEPAPDVYAHYLRSPMRRNADGYDTPLVMAFWELLKSMMTSMLSPSEGLLGELVGFWTIAQNFIDGKTQKNLPVGHAHDESAFKHHHLSDDKVSQLRRGGEDLLNTLVSSITEFFAQPPVDDISGLLTPSTPRSPESPSLSNQSPSVPPTPLSATMPSSPASWLLYQKKPLSSNSAPTDSFAFLPPSGNSVAGTFYLAQILGMVGTAAAELARLPIGKRATDQLRTMVATARERAIHGVCYSWQKDSNNFKLLEDWTRSSQNKAITKLPSQFLSVERTIVLGLQEIVHVNRAKADPNNPAITPPASSLVTFVRQQFKRSLFGALNGLYQNSIKPMKDAVKDEDEVAETVNNNATSTTAGQSGLAFSVDKNDPNVRMLLTLSNLQEIKGLVLPQLLEQFENAFGIPLTEDANSVRDTLAQIDTQLFEAYTRPRVEALASTIRTGLISPDWIPATKAVVVTPYIHDALLQIVLVHSQVVTTAPTLLQRIISFMLESFSQSMLDTFKAHPTPKFGLPALLQATLDVEFVNQTLGQFVTQRAQQLQSEIYVELDQRSDGPSRAALHRELADLRNVLMGLRRNTRAEFLCFRQKKAGGDRGGDGSRNRPGGPVGGG</sequence>
<gene>
    <name evidence="7" type="ORF">TWF696_006921</name>
</gene>
<dbReference type="PANTHER" id="PTHR13043:SF1">
    <property type="entry name" value="EXOCYST COMPLEX COMPONENT 2"/>
    <property type="match status" value="1"/>
</dbReference>
<dbReference type="GO" id="GO:0015031">
    <property type="term" value="P:protein transport"/>
    <property type="evidence" value="ECO:0007669"/>
    <property type="project" value="UniProtKB-KW"/>
</dbReference>
<dbReference type="AlphaFoldDB" id="A0AAV9URS4"/>
<feature type="compositionally biased region" description="Polar residues" evidence="5">
    <location>
        <begin position="36"/>
        <end position="48"/>
    </location>
</feature>
<dbReference type="Proteomes" id="UP001375240">
    <property type="component" value="Unassembled WGS sequence"/>
</dbReference>
<proteinExistence type="inferred from homology"/>
<name>A0AAV9URS4_9PEZI</name>
<evidence type="ECO:0000256" key="5">
    <source>
        <dbReference type="SAM" id="MobiDB-lite"/>
    </source>
</evidence>
<dbReference type="InterPro" id="IPR029175">
    <property type="entry name" value="EXOC2/Sec5"/>
</dbReference>
<dbReference type="GO" id="GO:0006887">
    <property type="term" value="P:exocytosis"/>
    <property type="evidence" value="ECO:0007669"/>
    <property type="project" value="UniProtKB-KW"/>
</dbReference>
<keyword evidence="4" id="KW-0653">Protein transport</keyword>
<feature type="region of interest" description="Disordered" evidence="5">
    <location>
        <begin position="93"/>
        <end position="113"/>
    </location>
</feature>
<evidence type="ECO:0000256" key="3">
    <source>
        <dbReference type="ARBA" id="ARBA00022483"/>
    </source>
</evidence>
<dbReference type="EMBL" id="JAVHNQ010000005">
    <property type="protein sequence ID" value="KAK6346813.1"/>
    <property type="molecule type" value="Genomic_DNA"/>
</dbReference>
<evidence type="ECO:0000256" key="1">
    <source>
        <dbReference type="ARBA" id="ARBA00010578"/>
    </source>
</evidence>
<comment type="caution">
    <text evidence="7">The sequence shown here is derived from an EMBL/GenBank/DDBJ whole genome shotgun (WGS) entry which is preliminary data.</text>
</comment>
<evidence type="ECO:0000313" key="7">
    <source>
        <dbReference type="EMBL" id="KAK6346813.1"/>
    </source>
</evidence>
<dbReference type="InterPro" id="IPR039481">
    <property type="entry name" value="EXOC2/Sec5_N_dom"/>
</dbReference>
<accession>A0AAV9URS4</accession>
<protein>
    <recommendedName>
        <fullName evidence="4">Exocyst complex component SEC5</fullName>
    </recommendedName>
</protein>